<accession>A0ACC0XEZ1</accession>
<evidence type="ECO:0000313" key="1">
    <source>
        <dbReference type="EMBL" id="KAJ0016939.1"/>
    </source>
</evidence>
<dbReference type="EMBL" id="CM047747">
    <property type="protein sequence ID" value="KAJ0016939.1"/>
    <property type="molecule type" value="Genomic_DNA"/>
</dbReference>
<reference evidence="2" key="1">
    <citation type="journal article" date="2023" name="G3 (Bethesda)">
        <title>Genome assembly and association tests identify interacting loci associated with vigor, precocity, and sex in interspecific pistachio rootstocks.</title>
        <authorList>
            <person name="Palmer W."/>
            <person name="Jacygrad E."/>
            <person name="Sagayaradj S."/>
            <person name="Cavanaugh K."/>
            <person name="Han R."/>
            <person name="Bertier L."/>
            <person name="Beede B."/>
            <person name="Kafkas S."/>
            <person name="Golino D."/>
            <person name="Preece J."/>
            <person name="Michelmore R."/>
        </authorList>
    </citation>
    <scope>NUCLEOTIDE SEQUENCE [LARGE SCALE GENOMIC DNA]</scope>
</reference>
<gene>
    <name evidence="1" type="ORF">Pint_09583</name>
</gene>
<protein>
    <submittedName>
        <fullName evidence="1">Uncharacterized protein</fullName>
    </submittedName>
</protein>
<evidence type="ECO:0000313" key="2">
    <source>
        <dbReference type="Proteomes" id="UP001163603"/>
    </source>
</evidence>
<sequence length="84" mass="9411">MAKIGARGKSIWKKIEPLEQGKPDIQFYTPKPEHKQFIVQIPPVKKGESGQEDLFFGLYEIWGKNGKGGLRIHCATVEEVSASN</sequence>
<dbReference type="Proteomes" id="UP001163603">
    <property type="component" value="Chromosome 12"/>
</dbReference>
<name>A0ACC0XEZ1_9ROSI</name>
<keyword evidence="2" id="KW-1185">Reference proteome</keyword>
<comment type="caution">
    <text evidence="1">The sequence shown here is derived from an EMBL/GenBank/DDBJ whole genome shotgun (WGS) entry which is preliminary data.</text>
</comment>
<organism evidence="1 2">
    <name type="scientific">Pistacia integerrima</name>
    <dbReference type="NCBI Taxonomy" id="434235"/>
    <lineage>
        <taxon>Eukaryota</taxon>
        <taxon>Viridiplantae</taxon>
        <taxon>Streptophyta</taxon>
        <taxon>Embryophyta</taxon>
        <taxon>Tracheophyta</taxon>
        <taxon>Spermatophyta</taxon>
        <taxon>Magnoliopsida</taxon>
        <taxon>eudicotyledons</taxon>
        <taxon>Gunneridae</taxon>
        <taxon>Pentapetalae</taxon>
        <taxon>rosids</taxon>
        <taxon>malvids</taxon>
        <taxon>Sapindales</taxon>
        <taxon>Anacardiaceae</taxon>
        <taxon>Pistacia</taxon>
    </lineage>
</organism>
<proteinExistence type="predicted"/>